<name>A0A3M0A5W9_9FLAO</name>
<keyword evidence="1" id="KW-0175">Coiled coil</keyword>
<evidence type="ECO:0000313" key="3">
    <source>
        <dbReference type="EMBL" id="RMA77865.1"/>
    </source>
</evidence>
<dbReference type="OrthoDB" id="1367702at2"/>
<dbReference type="Proteomes" id="UP000280368">
    <property type="component" value="Unassembled WGS sequence"/>
</dbReference>
<organism evidence="3 4">
    <name type="scientific">Flavobacterium weaverense</name>
    <dbReference type="NCBI Taxonomy" id="271156"/>
    <lineage>
        <taxon>Bacteria</taxon>
        <taxon>Pseudomonadati</taxon>
        <taxon>Bacteroidota</taxon>
        <taxon>Flavobacteriia</taxon>
        <taxon>Flavobacteriales</taxon>
        <taxon>Flavobacteriaceae</taxon>
        <taxon>Flavobacterium</taxon>
    </lineage>
</organism>
<keyword evidence="2" id="KW-0472">Membrane</keyword>
<dbReference type="EMBL" id="REFH01000007">
    <property type="protein sequence ID" value="RMA77865.1"/>
    <property type="molecule type" value="Genomic_DNA"/>
</dbReference>
<reference evidence="3 4" key="1">
    <citation type="submission" date="2018-10" db="EMBL/GenBank/DDBJ databases">
        <title>Genomic Encyclopedia of Archaeal and Bacterial Type Strains, Phase II (KMG-II): from individual species to whole genera.</title>
        <authorList>
            <person name="Goeker M."/>
        </authorList>
    </citation>
    <scope>NUCLEOTIDE SEQUENCE [LARGE SCALE GENOMIC DNA]</scope>
    <source>
        <strain evidence="3 4">DSM 19727</strain>
    </source>
</reference>
<gene>
    <name evidence="3" type="ORF">BC961_0216</name>
</gene>
<proteinExistence type="predicted"/>
<evidence type="ECO:0000256" key="1">
    <source>
        <dbReference type="SAM" id="Coils"/>
    </source>
</evidence>
<comment type="caution">
    <text evidence="3">The sequence shown here is derived from an EMBL/GenBank/DDBJ whole genome shotgun (WGS) entry which is preliminary data.</text>
</comment>
<feature type="transmembrane region" description="Helical" evidence="2">
    <location>
        <begin position="128"/>
        <end position="147"/>
    </location>
</feature>
<accession>A0A3M0A5W9</accession>
<keyword evidence="2" id="KW-0812">Transmembrane</keyword>
<feature type="coiled-coil region" evidence="1">
    <location>
        <begin position="83"/>
        <end position="117"/>
    </location>
</feature>
<keyword evidence="2" id="KW-1133">Transmembrane helix</keyword>
<sequence>MKLTESRKLIIIKLISKFKENDAYTIEITEFNKCVNNISEVKIITEILKYELELMTSISKGTYKLTNKGIIFSFDDIEDKQIKNKLELDNLKLQKEAAEYQQSIRNKEYEIRNLTRDNLRLGNWDIRFRWYIAVISFIIGFIIKYFIN</sequence>
<evidence type="ECO:0000256" key="2">
    <source>
        <dbReference type="SAM" id="Phobius"/>
    </source>
</evidence>
<keyword evidence="4" id="KW-1185">Reference proteome</keyword>
<dbReference type="AlphaFoldDB" id="A0A3M0A5W9"/>
<protein>
    <submittedName>
        <fullName evidence="3">Uncharacterized protein</fullName>
    </submittedName>
</protein>
<evidence type="ECO:0000313" key="4">
    <source>
        <dbReference type="Proteomes" id="UP000280368"/>
    </source>
</evidence>
<dbReference type="RefSeq" id="WP_121924002.1">
    <property type="nucleotide sequence ID" value="NZ_CBCSGA010000002.1"/>
</dbReference>